<organism evidence="3 4">
    <name type="scientific">Mucor saturninus</name>
    <dbReference type="NCBI Taxonomy" id="64648"/>
    <lineage>
        <taxon>Eukaryota</taxon>
        <taxon>Fungi</taxon>
        <taxon>Fungi incertae sedis</taxon>
        <taxon>Mucoromycota</taxon>
        <taxon>Mucoromycotina</taxon>
        <taxon>Mucoromycetes</taxon>
        <taxon>Mucorales</taxon>
        <taxon>Mucorineae</taxon>
        <taxon>Mucoraceae</taxon>
        <taxon>Mucor</taxon>
    </lineage>
</organism>
<comment type="caution">
    <text evidence="3">The sequence shown here is derived from an EMBL/GenBank/DDBJ whole genome shotgun (WGS) entry which is preliminary data.</text>
</comment>
<evidence type="ECO:0000313" key="3">
    <source>
        <dbReference type="EMBL" id="KAG2199333.1"/>
    </source>
</evidence>
<keyword evidence="2" id="KW-0732">Signal</keyword>
<evidence type="ECO:0000313" key="4">
    <source>
        <dbReference type="Proteomes" id="UP000603453"/>
    </source>
</evidence>
<name>A0A8H7QX42_9FUNG</name>
<feature type="compositionally biased region" description="Acidic residues" evidence="1">
    <location>
        <begin position="186"/>
        <end position="249"/>
    </location>
</feature>
<feature type="chain" id="PRO_5034199914" evidence="2">
    <location>
        <begin position="22"/>
        <end position="249"/>
    </location>
</feature>
<gene>
    <name evidence="3" type="ORF">INT47_012967</name>
</gene>
<feature type="compositionally biased region" description="Basic and acidic residues" evidence="1">
    <location>
        <begin position="173"/>
        <end position="185"/>
    </location>
</feature>
<feature type="region of interest" description="Disordered" evidence="1">
    <location>
        <begin position="166"/>
        <end position="249"/>
    </location>
</feature>
<dbReference type="OrthoDB" id="2281037at2759"/>
<proteinExistence type="predicted"/>
<dbReference type="Proteomes" id="UP000603453">
    <property type="component" value="Unassembled WGS sequence"/>
</dbReference>
<sequence>MLQLIPIALFALSGFSAVANAAPTPNALMSASPMAEAPVGIVSAPAAANWKRHHQQAAESHIFTEAFIKSAVAEAMAKQNSVLVKREDAAPGIDLGGIFRGVFDKIVDHIIEVTPLNDIVHGNYDFLYDIFLAKIGEAVSGAGAPAEETPTVDALDAPAANSTTVADITAATKDTKDTKPAKDTSAEDAEEDNDDEDDEEEDDEEDNDDDEEDDDEDDEEDNEDDDDEEDDEDWEDDDEKSWNEDDDEE</sequence>
<protein>
    <submittedName>
        <fullName evidence="3">Uncharacterized protein</fullName>
    </submittedName>
</protein>
<reference evidence="3" key="1">
    <citation type="submission" date="2020-12" db="EMBL/GenBank/DDBJ databases">
        <title>Metabolic potential, ecology and presence of endohyphal bacteria is reflected in genomic diversity of Mucoromycotina.</title>
        <authorList>
            <person name="Muszewska A."/>
            <person name="Okrasinska A."/>
            <person name="Steczkiewicz K."/>
            <person name="Drgas O."/>
            <person name="Orlowska M."/>
            <person name="Perlinska-Lenart U."/>
            <person name="Aleksandrzak-Piekarczyk T."/>
            <person name="Szatraj K."/>
            <person name="Zielenkiewicz U."/>
            <person name="Pilsyk S."/>
            <person name="Malc E."/>
            <person name="Mieczkowski P."/>
            <person name="Kruszewska J.S."/>
            <person name="Biernat P."/>
            <person name="Pawlowska J."/>
        </authorList>
    </citation>
    <scope>NUCLEOTIDE SEQUENCE</scope>
    <source>
        <strain evidence="3">WA0000017839</strain>
    </source>
</reference>
<evidence type="ECO:0000256" key="1">
    <source>
        <dbReference type="SAM" id="MobiDB-lite"/>
    </source>
</evidence>
<dbReference type="AlphaFoldDB" id="A0A8H7QX42"/>
<feature type="signal peptide" evidence="2">
    <location>
        <begin position="1"/>
        <end position="21"/>
    </location>
</feature>
<keyword evidence="4" id="KW-1185">Reference proteome</keyword>
<dbReference type="EMBL" id="JAEPRD010000098">
    <property type="protein sequence ID" value="KAG2199333.1"/>
    <property type="molecule type" value="Genomic_DNA"/>
</dbReference>
<accession>A0A8H7QX42</accession>
<evidence type="ECO:0000256" key="2">
    <source>
        <dbReference type="SAM" id="SignalP"/>
    </source>
</evidence>